<reference evidence="1" key="2">
    <citation type="submission" date="2015-07" db="EMBL/GenBank/DDBJ databases">
        <title>Plasmids, circular viruses and viroids from rat gut.</title>
        <authorList>
            <person name="Jorgensen T.J."/>
            <person name="Hansen M.A."/>
            <person name="Xu Z."/>
            <person name="Tabak M.A."/>
            <person name="Sorensen S.J."/>
            <person name="Hansen L.H."/>
        </authorList>
    </citation>
    <scope>NUCLEOTIDE SEQUENCE</scope>
    <source>
        <strain evidence="1">RGFK1445</strain>
    </source>
</reference>
<dbReference type="AlphaFoldDB" id="A0A0H5Q5T5"/>
<accession>A0A0H5Q5T5</accession>
<sequence length="249" mass="27507">MSVLSILIPDQCGLLTWNFSNRISGVTSDVAEFGCAFKILDISGEDPVTPMSESVMLEWCNAMALAAYDAWASEWTADYFPFTLFLDNVRCGFRGTDGLTVAEAYSPGSDVVWHGGTGYALPWQSALVISNYGYTPGAFDAGARRKRGRSYLPEFASTILSGVGDGALSPAQVTDMLNQWDQMWQAIRGADYDSVDMAGYLPLPGIVSPTDHAFWPTKYWRCDQIIDTQRRRRNREVSAYQSLEVLSST</sequence>
<proteinExistence type="predicted"/>
<protein>
    <submittedName>
        <fullName evidence="1">Uncharacterized protein</fullName>
    </submittedName>
</protein>
<organism evidence="1">
    <name type="scientific">uncultured prokaryote</name>
    <dbReference type="NCBI Taxonomy" id="198431"/>
    <lineage>
        <taxon>unclassified sequences</taxon>
        <taxon>environmental samples</taxon>
    </lineage>
</organism>
<evidence type="ECO:0000313" key="1">
    <source>
        <dbReference type="EMBL" id="CRY97253.1"/>
    </source>
</evidence>
<reference evidence="1" key="1">
    <citation type="submission" date="2015-06" db="EMBL/GenBank/DDBJ databases">
        <authorList>
            <person name="Joergensen T."/>
        </authorList>
    </citation>
    <scope>NUCLEOTIDE SEQUENCE</scope>
    <source>
        <strain evidence="1">RGFK1445</strain>
    </source>
</reference>
<dbReference type="EMBL" id="LN853987">
    <property type="protein sequence ID" value="CRY97253.1"/>
    <property type="molecule type" value="Genomic_DNA"/>
</dbReference>
<name>A0A0H5Q5T5_9ZZZZ</name>